<evidence type="ECO:0000313" key="13">
    <source>
        <dbReference type="EMBL" id="MBB3118027.1"/>
    </source>
</evidence>
<dbReference type="GO" id="GO:0004515">
    <property type="term" value="F:nicotinate-nucleotide adenylyltransferase activity"/>
    <property type="evidence" value="ECO:0007669"/>
    <property type="project" value="UniProtKB-UniRule"/>
</dbReference>
<keyword evidence="8 11" id="KW-0067">ATP-binding</keyword>
<accession>A0A7W5FSW9</accession>
<feature type="domain" description="Cytidyltransferase-like" evidence="12">
    <location>
        <begin position="7"/>
        <end position="187"/>
    </location>
</feature>
<protein>
    <recommendedName>
        <fullName evidence="11">Probable nicotinate-nucleotide adenylyltransferase</fullName>
        <ecNumber evidence="11">2.7.7.18</ecNumber>
    </recommendedName>
    <alternativeName>
        <fullName evidence="11">Deamido-NAD(+) diphosphorylase</fullName>
    </alternativeName>
    <alternativeName>
        <fullName evidence="11">Deamido-NAD(+) pyrophosphorylase</fullName>
    </alternativeName>
    <alternativeName>
        <fullName evidence="11">Nicotinate mononucleotide adenylyltransferase</fullName>
        <shortName evidence="11">NaMN adenylyltransferase</shortName>
    </alternativeName>
</protein>
<dbReference type="AlphaFoldDB" id="A0A7W5FSW9"/>
<dbReference type="NCBIfam" id="NF000839">
    <property type="entry name" value="PRK00071.1-1"/>
    <property type="match status" value="1"/>
</dbReference>
<keyword evidence="9 11" id="KW-0520">NAD</keyword>
<keyword evidence="7 11" id="KW-0547">Nucleotide-binding</keyword>
<dbReference type="UniPathway" id="UPA00253">
    <property type="reaction ID" value="UER00332"/>
</dbReference>
<dbReference type="InterPro" id="IPR005248">
    <property type="entry name" value="NadD/NMNAT"/>
</dbReference>
<comment type="caution">
    <text evidence="13">The sequence shown here is derived from an EMBL/GenBank/DDBJ whole genome shotgun (WGS) entry which is preliminary data.</text>
</comment>
<dbReference type="EC" id="2.7.7.18" evidence="11"/>
<dbReference type="InterPro" id="IPR004821">
    <property type="entry name" value="Cyt_trans-like"/>
</dbReference>
<dbReference type="Proteomes" id="UP000541535">
    <property type="component" value="Unassembled WGS sequence"/>
</dbReference>
<evidence type="ECO:0000313" key="14">
    <source>
        <dbReference type="Proteomes" id="UP000541535"/>
    </source>
</evidence>
<gene>
    <name evidence="11" type="primary">nadD</name>
    <name evidence="13" type="ORF">FHS03_001053</name>
</gene>
<evidence type="ECO:0000256" key="2">
    <source>
        <dbReference type="ARBA" id="ARBA00005019"/>
    </source>
</evidence>
<evidence type="ECO:0000256" key="10">
    <source>
        <dbReference type="ARBA" id="ARBA00048721"/>
    </source>
</evidence>
<dbReference type="Pfam" id="PF01467">
    <property type="entry name" value="CTP_transf_like"/>
    <property type="match status" value="1"/>
</dbReference>
<evidence type="ECO:0000256" key="4">
    <source>
        <dbReference type="ARBA" id="ARBA00022642"/>
    </source>
</evidence>
<keyword evidence="14" id="KW-1185">Reference proteome</keyword>
<comment type="function">
    <text evidence="1 11">Catalyzes the reversible adenylation of nicotinate mononucleotide (NaMN) to nicotinic acid adenine dinucleotide (NaAD).</text>
</comment>
<dbReference type="PANTHER" id="PTHR39321">
    <property type="entry name" value="NICOTINATE-NUCLEOTIDE ADENYLYLTRANSFERASE-RELATED"/>
    <property type="match status" value="1"/>
</dbReference>
<keyword evidence="6 11" id="KW-0548">Nucleotidyltransferase</keyword>
<dbReference type="HAMAP" id="MF_00244">
    <property type="entry name" value="NaMN_adenylyltr"/>
    <property type="match status" value="1"/>
</dbReference>
<dbReference type="GO" id="GO:0009435">
    <property type="term" value="P:NAD+ biosynthetic process"/>
    <property type="evidence" value="ECO:0007669"/>
    <property type="project" value="UniProtKB-UniRule"/>
</dbReference>
<dbReference type="PANTHER" id="PTHR39321:SF3">
    <property type="entry name" value="PHOSPHOPANTETHEINE ADENYLYLTRANSFERASE"/>
    <property type="match status" value="1"/>
</dbReference>
<dbReference type="InterPro" id="IPR014729">
    <property type="entry name" value="Rossmann-like_a/b/a_fold"/>
</dbReference>
<sequence length="215" mass="23216">MNACIALLGGTFDPVHKGHLALGAHFMQLLGADQLRVIPSLPWQKAALQATPEQRAEMVALAFAGLPFPVLIDRQEIARGKATYTIDTLRAIRAEVGADVSLCFLMGADQLQNLDSWQEWSTLFELAHFCVAARPGFALDDASVPTAVAEQFQRRLASPSRLRGAAAGLTCLAADLAEDISATAIRAALQRGERAASLIPPVVLDYIEQHNLYKN</sequence>
<evidence type="ECO:0000256" key="1">
    <source>
        <dbReference type="ARBA" id="ARBA00002324"/>
    </source>
</evidence>
<evidence type="ECO:0000259" key="12">
    <source>
        <dbReference type="Pfam" id="PF01467"/>
    </source>
</evidence>
<evidence type="ECO:0000256" key="6">
    <source>
        <dbReference type="ARBA" id="ARBA00022695"/>
    </source>
</evidence>
<evidence type="ECO:0000256" key="8">
    <source>
        <dbReference type="ARBA" id="ARBA00022840"/>
    </source>
</evidence>
<dbReference type="GO" id="GO:0005524">
    <property type="term" value="F:ATP binding"/>
    <property type="evidence" value="ECO:0007669"/>
    <property type="project" value="UniProtKB-KW"/>
</dbReference>
<name>A0A7W5FSW9_9BURK</name>
<dbReference type="RefSeq" id="WP_183439946.1">
    <property type="nucleotide sequence ID" value="NZ_JACHXD010000002.1"/>
</dbReference>
<comment type="catalytic activity">
    <reaction evidence="10 11">
        <text>nicotinate beta-D-ribonucleotide + ATP + H(+) = deamido-NAD(+) + diphosphate</text>
        <dbReference type="Rhea" id="RHEA:22860"/>
        <dbReference type="ChEBI" id="CHEBI:15378"/>
        <dbReference type="ChEBI" id="CHEBI:30616"/>
        <dbReference type="ChEBI" id="CHEBI:33019"/>
        <dbReference type="ChEBI" id="CHEBI:57502"/>
        <dbReference type="ChEBI" id="CHEBI:58437"/>
        <dbReference type="EC" id="2.7.7.18"/>
    </reaction>
</comment>
<dbReference type="EMBL" id="JACHXD010000002">
    <property type="protein sequence ID" value="MBB3118027.1"/>
    <property type="molecule type" value="Genomic_DNA"/>
</dbReference>
<evidence type="ECO:0000256" key="7">
    <source>
        <dbReference type="ARBA" id="ARBA00022741"/>
    </source>
</evidence>
<keyword evidence="5 11" id="KW-0808">Transferase</keyword>
<organism evidence="13 14">
    <name type="scientific">Pseudoduganella violacea</name>
    <dbReference type="NCBI Taxonomy" id="1715466"/>
    <lineage>
        <taxon>Bacteria</taxon>
        <taxon>Pseudomonadati</taxon>
        <taxon>Pseudomonadota</taxon>
        <taxon>Betaproteobacteria</taxon>
        <taxon>Burkholderiales</taxon>
        <taxon>Oxalobacteraceae</taxon>
        <taxon>Telluria group</taxon>
        <taxon>Pseudoduganella</taxon>
    </lineage>
</organism>
<comment type="similarity">
    <text evidence="3 11">Belongs to the NadD family.</text>
</comment>
<dbReference type="CDD" id="cd02165">
    <property type="entry name" value="NMNAT"/>
    <property type="match status" value="1"/>
</dbReference>
<evidence type="ECO:0000256" key="5">
    <source>
        <dbReference type="ARBA" id="ARBA00022679"/>
    </source>
</evidence>
<reference evidence="13 14" key="1">
    <citation type="submission" date="2020-08" db="EMBL/GenBank/DDBJ databases">
        <title>Genomic Encyclopedia of Type Strains, Phase III (KMG-III): the genomes of soil and plant-associated and newly described type strains.</title>
        <authorList>
            <person name="Whitman W."/>
        </authorList>
    </citation>
    <scope>NUCLEOTIDE SEQUENCE [LARGE SCALE GENOMIC DNA]</scope>
    <source>
        <strain evidence="13 14">CECT 8897</strain>
    </source>
</reference>
<dbReference type="SUPFAM" id="SSF52374">
    <property type="entry name" value="Nucleotidylyl transferase"/>
    <property type="match status" value="1"/>
</dbReference>
<keyword evidence="4 11" id="KW-0662">Pyridine nucleotide biosynthesis</keyword>
<evidence type="ECO:0000256" key="3">
    <source>
        <dbReference type="ARBA" id="ARBA00009014"/>
    </source>
</evidence>
<evidence type="ECO:0000256" key="11">
    <source>
        <dbReference type="HAMAP-Rule" id="MF_00244"/>
    </source>
</evidence>
<dbReference type="Gene3D" id="3.40.50.620">
    <property type="entry name" value="HUPs"/>
    <property type="match status" value="1"/>
</dbReference>
<dbReference type="NCBIfam" id="TIGR00482">
    <property type="entry name" value="nicotinate (nicotinamide) nucleotide adenylyltransferase"/>
    <property type="match status" value="1"/>
</dbReference>
<evidence type="ECO:0000256" key="9">
    <source>
        <dbReference type="ARBA" id="ARBA00023027"/>
    </source>
</evidence>
<proteinExistence type="inferred from homology"/>
<dbReference type="NCBIfam" id="TIGR00125">
    <property type="entry name" value="cyt_tran_rel"/>
    <property type="match status" value="1"/>
</dbReference>
<comment type="pathway">
    <text evidence="2 11">Cofactor biosynthesis; NAD(+) biosynthesis; deamido-NAD(+) from nicotinate D-ribonucleotide: step 1/1.</text>
</comment>